<sequence length="217" mass="24975">MAERTYRRYTNLASALHILRNKCLTLLSPATWDDRNDAFFMAEYKRIKEAKTILAICLAVREETYHHWQIFSHGADGVCLEFDGEKLCSAFNCAEGVRHQMVDYQLIAQISKMANVDLERLPFMKRWPYGDESEYRAVYIDKDEELSTYAVPIGLNSITRITLSPWLAPPLVPIVKETLQSLPGCSMLKVYRSTLIDNDQWKKLTGRVALPVQPSRK</sequence>
<evidence type="ECO:0000313" key="1">
    <source>
        <dbReference type="EMBL" id="KZD08738.1"/>
    </source>
</evidence>
<keyword evidence="2" id="KW-1185">Reference proteome</keyword>
<comment type="caution">
    <text evidence="1">The sequence shown here is derived from an EMBL/GenBank/DDBJ whole genome shotgun (WGS) entry which is preliminary data.</text>
</comment>
<dbReference type="STRING" id="580166.AUP43_08220"/>
<name>A0A154W5A6_9PROT</name>
<evidence type="ECO:0000313" key="2">
    <source>
        <dbReference type="Proteomes" id="UP000076400"/>
    </source>
</evidence>
<dbReference type="AlphaFoldDB" id="A0A154W5A6"/>
<dbReference type="Proteomes" id="UP000076400">
    <property type="component" value="Unassembled WGS sequence"/>
</dbReference>
<protein>
    <recommendedName>
        <fullName evidence="3">DUF2971 domain-containing protein</fullName>
    </recommendedName>
</protein>
<accession>A0A154W5A6</accession>
<evidence type="ECO:0008006" key="3">
    <source>
        <dbReference type="Google" id="ProtNLM"/>
    </source>
</evidence>
<proteinExistence type="predicted"/>
<dbReference type="RefSeq" id="WP_067555389.1">
    <property type="nucleotide sequence ID" value="NZ_LPXN01000103.1"/>
</dbReference>
<dbReference type="OrthoDB" id="8446968at2"/>
<reference evidence="1 2" key="1">
    <citation type="submission" date="2015-12" db="EMBL/GenBank/DDBJ databases">
        <title>Genome sequence of Oceanibaculum pacificum MCCC 1A02656.</title>
        <authorList>
            <person name="Lu L."/>
            <person name="Lai Q."/>
            <person name="Shao Z."/>
            <person name="Qian P."/>
        </authorList>
    </citation>
    <scope>NUCLEOTIDE SEQUENCE [LARGE SCALE GENOMIC DNA]</scope>
    <source>
        <strain evidence="1 2">MCCC 1A02656</strain>
    </source>
</reference>
<organism evidence="1 2">
    <name type="scientific">Oceanibaculum pacificum</name>
    <dbReference type="NCBI Taxonomy" id="580166"/>
    <lineage>
        <taxon>Bacteria</taxon>
        <taxon>Pseudomonadati</taxon>
        <taxon>Pseudomonadota</taxon>
        <taxon>Alphaproteobacteria</taxon>
        <taxon>Rhodospirillales</taxon>
        <taxon>Oceanibaculaceae</taxon>
        <taxon>Oceanibaculum</taxon>
    </lineage>
</organism>
<dbReference type="EMBL" id="LPXN01000103">
    <property type="protein sequence ID" value="KZD08738.1"/>
    <property type="molecule type" value="Genomic_DNA"/>
</dbReference>
<gene>
    <name evidence="1" type="ORF">AUP43_08220</name>
</gene>